<keyword evidence="2" id="KW-0812">Transmembrane</keyword>
<dbReference type="AlphaFoldDB" id="A0A7W7MWV3"/>
<comment type="caution">
    <text evidence="3">The sequence shown here is derived from an EMBL/GenBank/DDBJ whole genome shotgun (WGS) entry which is preliminary data.</text>
</comment>
<gene>
    <name evidence="3" type="ORF">F4557_001657</name>
</gene>
<sequence>MSVVLSLTAVQIGAFPLNDDTVTPGFLGFAVVVALGIATVFLIRSMNKHMRKIQAPREAELIQQEWERAEAEKAAKAGTADPKAPPADGA</sequence>
<organism evidence="3 4">
    <name type="scientific">Actinomadura livida</name>
    <dbReference type="NCBI Taxonomy" id="79909"/>
    <lineage>
        <taxon>Bacteria</taxon>
        <taxon>Bacillati</taxon>
        <taxon>Actinomycetota</taxon>
        <taxon>Actinomycetes</taxon>
        <taxon>Streptosporangiales</taxon>
        <taxon>Thermomonosporaceae</taxon>
        <taxon>Actinomadura</taxon>
    </lineage>
</organism>
<evidence type="ECO:0000256" key="2">
    <source>
        <dbReference type="SAM" id="Phobius"/>
    </source>
</evidence>
<dbReference type="EMBL" id="JACHMV010000001">
    <property type="protein sequence ID" value="MBB4773239.1"/>
    <property type="molecule type" value="Genomic_DNA"/>
</dbReference>
<name>A0A7W7MWV3_9ACTN</name>
<proteinExistence type="predicted"/>
<protein>
    <submittedName>
        <fullName evidence="3">Uncharacterized protein</fullName>
    </submittedName>
</protein>
<feature type="transmembrane region" description="Helical" evidence="2">
    <location>
        <begin position="24"/>
        <end position="43"/>
    </location>
</feature>
<evidence type="ECO:0000313" key="3">
    <source>
        <dbReference type="EMBL" id="MBB4773239.1"/>
    </source>
</evidence>
<keyword evidence="2" id="KW-1133">Transmembrane helix</keyword>
<accession>A0A7W7MWV3</accession>
<dbReference type="Proteomes" id="UP000549343">
    <property type="component" value="Unassembled WGS sequence"/>
</dbReference>
<reference evidence="3 4" key="1">
    <citation type="submission" date="2020-08" db="EMBL/GenBank/DDBJ databases">
        <title>Sequencing the genomes of 1000 actinobacteria strains.</title>
        <authorList>
            <person name="Klenk H.-P."/>
        </authorList>
    </citation>
    <scope>NUCLEOTIDE SEQUENCE [LARGE SCALE GENOMIC DNA]</scope>
    <source>
        <strain evidence="3 4">DSM 44772</strain>
    </source>
</reference>
<dbReference type="RefSeq" id="WP_229808545.1">
    <property type="nucleotide sequence ID" value="NZ_BAAAHD010000033.1"/>
</dbReference>
<evidence type="ECO:0000256" key="1">
    <source>
        <dbReference type="SAM" id="MobiDB-lite"/>
    </source>
</evidence>
<keyword evidence="2" id="KW-0472">Membrane</keyword>
<feature type="region of interest" description="Disordered" evidence="1">
    <location>
        <begin position="70"/>
        <end position="90"/>
    </location>
</feature>
<evidence type="ECO:0000313" key="4">
    <source>
        <dbReference type="Proteomes" id="UP000549343"/>
    </source>
</evidence>